<feature type="signal peptide" evidence="7">
    <location>
        <begin position="1"/>
        <end position="22"/>
    </location>
</feature>
<dbReference type="GO" id="GO:0020037">
    <property type="term" value="F:heme binding"/>
    <property type="evidence" value="ECO:0007669"/>
    <property type="project" value="InterPro"/>
</dbReference>
<dbReference type="PROSITE" id="PS50873">
    <property type="entry name" value="PEROXIDASE_4"/>
    <property type="match status" value="1"/>
</dbReference>
<protein>
    <recommendedName>
        <fullName evidence="8">Plant heme peroxidase family profile domain-containing protein</fullName>
    </recommendedName>
</protein>
<dbReference type="InterPro" id="IPR002016">
    <property type="entry name" value="Haem_peroxidase"/>
</dbReference>
<keyword evidence="10" id="KW-1185">Reference proteome</keyword>
<dbReference type="PANTHER" id="PTHR31356">
    <property type="entry name" value="THYLAKOID LUMENAL 29 KDA PROTEIN, CHLOROPLASTIC-RELATED"/>
    <property type="match status" value="1"/>
</dbReference>
<dbReference type="OrthoDB" id="9970727at2759"/>
<dbReference type="GO" id="GO:0000302">
    <property type="term" value="P:response to reactive oxygen species"/>
    <property type="evidence" value="ECO:0007669"/>
    <property type="project" value="TreeGrafter"/>
</dbReference>
<dbReference type="Pfam" id="PF00141">
    <property type="entry name" value="peroxidase"/>
    <property type="match status" value="1"/>
</dbReference>
<dbReference type="EMBL" id="VCGU01000004">
    <property type="protein sequence ID" value="TRY76350.1"/>
    <property type="molecule type" value="Genomic_DNA"/>
</dbReference>
<accession>A0A553PF96</accession>
<keyword evidence="5" id="KW-0408">Iron</keyword>
<evidence type="ECO:0000256" key="1">
    <source>
        <dbReference type="ARBA" id="ARBA00022559"/>
    </source>
</evidence>
<evidence type="ECO:0000256" key="4">
    <source>
        <dbReference type="ARBA" id="ARBA00023002"/>
    </source>
</evidence>
<name>A0A553PF96_TIGCA</name>
<gene>
    <name evidence="9" type="ORF">TCAL_12273</name>
</gene>
<dbReference type="InterPro" id="IPR010255">
    <property type="entry name" value="Haem_peroxidase_sf"/>
</dbReference>
<comment type="similarity">
    <text evidence="6">Belongs to the peroxidase family.</text>
</comment>
<sequence length="336" mass="37534">MASSKSVVLFALFLVSGYPVFAQDQWTMSEVDELKLLLRAFFEEDVDRAPGCLRLAFHDCVGYCDGCLNFGNPANGGLEDIYVEINDFYKNVLPLNGKTMSRADFFNLAGIVAVDTTVDYNNISCDEGLDPDCITMPKPPLRFLMGREDCVSSPDTEDNHEFPQGFMNHAEVMATMKRIFDLNTRQTVAILGAHTLGEMTRAGSGFDGSWKAQSDNKFKFDNRYYKFLLDDSITWTHRDANEGRSPDQRWQWTGRTNGEEIANMLDADIDLVKLLDIEDEGGHSTCSFEDCPDAPTKSIVQEYANDEAVWVKDFADAFERMTSTVPDPGVLAPPAA</sequence>
<evidence type="ECO:0000313" key="9">
    <source>
        <dbReference type="EMBL" id="TRY76350.1"/>
    </source>
</evidence>
<evidence type="ECO:0000256" key="3">
    <source>
        <dbReference type="ARBA" id="ARBA00022723"/>
    </source>
</evidence>
<evidence type="ECO:0000256" key="6">
    <source>
        <dbReference type="RuleBase" id="RU004241"/>
    </source>
</evidence>
<evidence type="ECO:0000256" key="2">
    <source>
        <dbReference type="ARBA" id="ARBA00022617"/>
    </source>
</evidence>
<comment type="caution">
    <text evidence="9">The sequence shown here is derived from an EMBL/GenBank/DDBJ whole genome shotgun (WGS) entry which is preliminary data.</text>
</comment>
<dbReference type="PRINTS" id="PR00458">
    <property type="entry name" value="PEROXIDASE"/>
</dbReference>
<reference evidence="9 10" key="1">
    <citation type="journal article" date="2018" name="Nat. Ecol. Evol.">
        <title>Genomic signatures of mitonuclear coevolution across populations of Tigriopus californicus.</title>
        <authorList>
            <person name="Barreto F.S."/>
            <person name="Watson E.T."/>
            <person name="Lima T.G."/>
            <person name="Willett C.S."/>
            <person name="Edmands S."/>
            <person name="Li W."/>
            <person name="Burton R.S."/>
        </authorList>
    </citation>
    <scope>NUCLEOTIDE SEQUENCE [LARGE SCALE GENOMIC DNA]</scope>
    <source>
        <strain evidence="9 10">San Diego</strain>
    </source>
</reference>
<dbReference type="GO" id="GO:0046872">
    <property type="term" value="F:metal ion binding"/>
    <property type="evidence" value="ECO:0007669"/>
    <property type="project" value="UniProtKB-KW"/>
</dbReference>
<feature type="domain" description="Plant heme peroxidase family profile" evidence="8">
    <location>
        <begin position="34"/>
        <end position="321"/>
    </location>
</feature>
<keyword evidence="3" id="KW-0479">Metal-binding</keyword>
<feature type="chain" id="PRO_5021709686" description="Plant heme peroxidase family profile domain-containing protein" evidence="7">
    <location>
        <begin position="23"/>
        <end position="336"/>
    </location>
</feature>
<dbReference type="PROSITE" id="PS00436">
    <property type="entry name" value="PEROXIDASE_2"/>
    <property type="match status" value="1"/>
</dbReference>
<evidence type="ECO:0000256" key="7">
    <source>
        <dbReference type="SAM" id="SignalP"/>
    </source>
</evidence>
<keyword evidence="7" id="KW-0732">Signal</keyword>
<dbReference type="AlphaFoldDB" id="A0A553PF96"/>
<keyword evidence="1" id="KW-0575">Peroxidase</keyword>
<dbReference type="SUPFAM" id="SSF48113">
    <property type="entry name" value="Heme-dependent peroxidases"/>
    <property type="match status" value="1"/>
</dbReference>
<proteinExistence type="inferred from homology"/>
<dbReference type="GO" id="GO:0004601">
    <property type="term" value="F:peroxidase activity"/>
    <property type="evidence" value="ECO:0007669"/>
    <property type="project" value="UniProtKB-KW"/>
</dbReference>
<dbReference type="STRING" id="6832.A0A553PF96"/>
<dbReference type="PANTHER" id="PTHR31356:SF66">
    <property type="entry name" value="CATALASE-PEROXIDASE"/>
    <property type="match status" value="1"/>
</dbReference>
<dbReference type="GO" id="GO:0034599">
    <property type="term" value="P:cellular response to oxidative stress"/>
    <property type="evidence" value="ECO:0007669"/>
    <property type="project" value="InterPro"/>
</dbReference>
<dbReference type="GO" id="GO:0042744">
    <property type="term" value="P:hydrogen peroxide catabolic process"/>
    <property type="evidence" value="ECO:0007669"/>
    <property type="project" value="TreeGrafter"/>
</dbReference>
<dbReference type="Proteomes" id="UP000318571">
    <property type="component" value="Chromosome 5"/>
</dbReference>
<keyword evidence="2" id="KW-0349">Heme</keyword>
<organism evidence="9 10">
    <name type="scientific">Tigriopus californicus</name>
    <name type="common">Marine copepod</name>
    <dbReference type="NCBI Taxonomy" id="6832"/>
    <lineage>
        <taxon>Eukaryota</taxon>
        <taxon>Metazoa</taxon>
        <taxon>Ecdysozoa</taxon>
        <taxon>Arthropoda</taxon>
        <taxon>Crustacea</taxon>
        <taxon>Multicrustacea</taxon>
        <taxon>Hexanauplia</taxon>
        <taxon>Copepoda</taxon>
        <taxon>Harpacticoida</taxon>
        <taxon>Harpacticidae</taxon>
        <taxon>Tigriopus</taxon>
    </lineage>
</organism>
<dbReference type="Gene3D" id="1.10.520.10">
    <property type="match status" value="1"/>
</dbReference>
<evidence type="ECO:0000256" key="5">
    <source>
        <dbReference type="ARBA" id="ARBA00023004"/>
    </source>
</evidence>
<dbReference type="OMA" id="THRDANE"/>
<dbReference type="Gene3D" id="1.10.420.10">
    <property type="entry name" value="Peroxidase, domain 2"/>
    <property type="match status" value="1"/>
</dbReference>
<dbReference type="CDD" id="cd00314">
    <property type="entry name" value="plant_peroxidase_like"/>
    <property type="match status" value="1"/>
</dbReference>
<dbReference type="InterPro" id="IPR019794">
    <property type="entry name" value="Peroxidases_AS"/>
</dbReference>
<keyword evidence="4" id="KW-0560">Oxidoreductase</keyword>
<evidence type="ECO:0000259" key="8">
    <source>
        <dbReference type="PROSITE" id="PS50873"/>
    </source>
</evidence>
<evidence type="ECO:0000313" key="10">
    <source>
        <dbReference type="Proteomes" id="UP000318571"/>
    </source>
</evidence>
<dbReference type="InterPro" id="IPR044831">
    <property type="entry name" value="Ccp1-like"/>
</dbReference>